<reference evidence="1 3" key="1">
    <citation type="submission" date="2008-03" db="EMBL/GenBank/DDBJ databases">
        <title>Annotation of Ixodes scapularis.</title>
        <authorList>
            <consortium name="Ixodes scapularis Genome Project Consortium"/>
            <person name="Caler E."/>
            <person name="Hannick L.I."/>
            <person name="Bidwell S."/>
            <person name="Joardar V."/>
            <person name="Thiagarajan M."/>
            <person name="Amedeo P."/>
            <person name="Galinsky K.J."/>
            <person name="Schobel S."/>
            <person name="Inman J."/>
            <person name="Hostetler J."/>
            <person name="Miller J."/>
            <person name="Hammond M."/>
            <person name="Megy K."/>
            <person name="Lawson D."/>
            <person name="Kodira C."/>
            <person name="Sutton G."/>
            <person name="Meyer J."/>
            <person name="Hill C.A."/>
            <person name="Birren B."/>
            <person name="Nene V."/>
            <person name="Collins F."/>
            <person name="Alarcon-Chaidez F."/>
            <person name="Wikel S."/>
            <person name="Strausberg R."/>
        </authorList>
    </citation>
    <scope>NUCLEOTIDE SEQUENCE [LARGE SCALE GENOMIC DNA]</scope>
    <source>
        <strain evidence="3">Wikel</strain>
        <strain evidence="1">Wikel colony</strain>
    </source>
</reference>
<sequence>MVAYTQLFHNGQPDRNNTATISKEFKHQNTYTYTVERGIDTGLKGEWSAGVPEMFGFRTEMSIKFSTL</sequence>
<gene>
    <name evidence="1" type="ORF">IscW_ISCW009674</name>
</gene>
<dbReference type="PaxDb" id="6945-B7Q2X1"/>
<dbReference type="Gene3D" id="2.170.15.10">
    <property type="entry name" value="Proaerolysin, chain A, domain 3"/>
    <property type="match status" value="1"/>
</dbReference>
<dbReference type="AlphaFoldDB" id="B7Q2X1"/>
<dbReference type="EMBL" id="DS846530">
    <property type="protein sequence ID" value="EEC13193.1"/>
    <property type="molecule type" value="Genomic_DNA"/>
</dbReference>
<dbReference type="VEuPathDB" id="VectorBase:ISCP_017898"/>
<protein>
    <submittedName>
        <fullName evidence="1 2">Uncharacterized protein</fullName>
    </submittedName>
</protein>
<evidence type="ECO:0000313" key="1">
    <source>
        <dbReference type="EMBL" id="EEC13193.1"/>
    </source>
</evidence>
<evidence type="ECO:0000313" key="2">
    <source>
        <dbReference type="EnsemblMetazoa" id="ISCW009674-PA"/>
    </source>
</evidence>
<dbReference type="VEuPathDB" id="VectorBase:ISCW009674"/>
<dbReference type="EMBL" id="ABJB010560501">
    <property type="status" value="NOT_ANNOTATED_CDS"/>
    <property type="molecule type" value="Genomic_DNA"/>
</dbReference>
<name>B7Q2X1_IXOSC</name>
<dbReference type="EnsemblMetazoa" id="ISCW009674-RA">
    <property type="protein sequence ID" value="ISCW009674-PA"/>
    <property type="gene ID" value="ISCW009674"/>
</dbReference>
<dbReference type="Proteomes" id="UP000001555">
    <property type="component" value="Unassembled WGS sequence"/>
</dbReference>
<dbReference type="InParanoid" id="B7Q2X1"/>
<dbReference type="SUPFAM" id="SSF56973">
    <property type="entry name" value="Aerolisin/ETX pore-forming domain"/>
    <property type="match status" value="1"/>
</dbReference>
<accession>B7Q2X1</accession>
<reference evidence="2" key="2">
    <citation type="submission" date="2020-05" db="UniProtKB">
        <authorList>
            <consortium name="EnsemblMetazoa"/>
        </authorList>
    </citation>
    <scope>IDENTIFICATION</scope>
    <source>
        <strain evidence="2">wikel</strain>
    </source>
</reference>
<proteinExistence type="predicted"/>
<evidence type="ECO:0000313" key="3">
    <source>
        <dbReference type="Proteomes" id="UP000001555"/>
    </source>
</evidence>
<keyword evidence="3" id="KW-1185">Reference proteome</keyword>
<dbReference type="OrthoDB" id="6492242at2759"/>
<organism>
    <name type="scientific">Ixodes scapularis</name>
    <name type="common">Black-legged tick</name>
    <name type="synonym">Deer tick</name>
    <dbReference type="NCBI Taxonomy" id="6945"/>
    <lineage>
        <taxon>Eukaryota</taxon>
        <taxon>Metazoa</taxon>
        <taxon>Ecdysozoa</taxon>
        <taxon>Arthropoda</taxon>
        <taxon>Chelicerata</taxon>
        <taxon>Arachnida</taxon>
        <taxon>Acari</taxon>
        <taxon>Parasitiformes</taxon>
        <taxon>Ixodida</taxon>
        <taxon>Ixodoidea</taxon>
        <taxon>Ixodidae</taxon>
        <taxon>Ixodinae</taxon>
        <taxon>Ixodes</taxon>
    </lineage>
</organism>
<dbReference type="VEuPathDB" id="VectorBase:ISCI009674"/>
<dbReference type="HOGENOM" id="CLU_2796813_0_0_1"/>